<sequence length="155" mass="17300">MGPMIYLAIFSNGPRSAHWAIFVPEAGNPQNPQKGKLIHVTGNPVTGFFLQFKRNYDFTQTRTAHEIIPLTEIDERLVSNPQSTNAPPTNDTTARDQLESVATVVNPPGRSPNPFDTAAPNCQTWIRWYVGELVRRDLVLEAANEVLDNARQNFA</sequence>
<reference evidence="1 2" key="1">
    <citation type="submission" date="2015-07" db="EMBL/GenBank/DDBJ databases">
        <title>Emmonsia species relationships and genome sequence.</title>
        <authorList>
            <person name="Cuomo C.A."/>
            <person name="Schwartz I.S."/>
            <person name="Kenyon C."/>
            <person name="de Hoog G.S."/>
            <person name="Govender N.P."/>
            <person name="Botha A."/>
            <person name="Moreno L."/>
            <person name="de Vries M."/>
            <person name="Munoz J.F."/>
            <person name="Stielow J.B."/>
        </authorList>
    </citation>
    <scope>NUCLEOTIDE SEQUENCE [LARGE SCALE GENOMIC DNA]</scope>
    <source>
        <strain evidence="1 2">CBS 136260</strain>
    </source>
</reference>
<evidence type="ECO:0000313" key="2">
    <source>
        <dbReference type="Proteomes" id="UP000091918"/>
    </source>
</evidence>
<comment type="caution">
    <text evidence="1">The sequence shown here is derived from an EMBL/GenBank/DDBJ whole genome shotgun (WGS) entry which is preliminary data.</text>
</comment>
<accession>A0A1B7P0H0</accession>
<dbReference type="AlphaFoldDB" id="A0A1B7P0H0"/>
<dbReference type="InterPro" id="IPR046670">
    <property type="entry name" value="DUF6540"/>
</dbReference>
<dbReference type="Proteomes" id="UP000091918">
    <property type="component" value="Unassembled WGS sequence"/>
</dbReference>
<gene>
    <name evidence="1" type="ORF">ACJ72_03284</name>
</gene>
<protein>
    <submittedName>
        <fullName evidence="1">Uncharacterized protein</fullName>
    </submittedName>
</protein>
<organism evidence="1 2">
    <name type="scientific">Emergomyces africanus</name>
    <dbReference type="NCBI Taxonomy" id="1955775"/>
    <lineage>
        <taxon>Eukaryota</taxon>
        <taxon>Fungi</taxon>
        <taxon>Dikarya</taxon>
        <taxon>Ascomycota</taxon>
        <taxon>Pezizomycotina</taxon>
        <taxon>Eurotiomycetes</taxon>
        <taxon>Eurotiomycetidae</taxon>
        <taxon>Onygenales</taxon>
        <taxon>Ajellomycetaceae</taxon>
        <taxon>Emergomyces</taxon>
    </lineage>
</organism>
<evidence type="ECO:0000313" key="1">
    <source>
        <dbReference type="EMBL" id="OAX82367.1"/>
    </source>
</evidence>
<name>A0A1B7P0H0_9EURO</name>
<keyword evidence="2" id="KW-1185">Reference proteome</keyword>
<dbReference type="Pfam" id="PF20174">
    <property type="entry name" value="DUF6540"/>
    <property type="match status" value="1"/>
</dbReference>
<proteinExistence type="predicted"/>
<dbReference type="EMBL" id="LGUA01000315">
    <property type="protein sequence ID" value="OAX82367.1"/>
    <property type="molecule type" value="Genomic_DNA"/>
</dbReference>
<dbReference type="OrthoDB" id="2999773at2759"/>